<protein>
    <submittedName>
        <fullName evidence="2">Uncharacterized protein</fullName>
    </submittedName>
</protein>
<evidence type="ECO:0000256" key="1">
    <source>
        <dbReference type="SAM" id="MobiDB-lite"/>
    </source>
</evidence>
<proteinExistence type="predicted"/>
<name>A0AAV1L0I1_9NEOP</name>
<reference evidence="2 3" key="1">
    <citation type="submission" date="2023-11" db="EMBL/GenBank/DDBJ databases">
        <authorList>
            <person name="Hedman E."/>
            <person name="Englund M."/>
            <person name="Stromberg M."/>
            <person name="Nyberg Akerstrom W."/>
            <person name="Nylinder S."/>
            <person name="Jareborg N."/>
            <person name="Kallberg Y."/>
            <person name="Kronander E."/>
        </authorList>
    </citation>
    <scope>NUCLEOTIDE SEQUENCE [LARGE SCALE GENOMIC DNA]</scope>
</reference>
<evidence type="ECO:0000313" key="2">
    <source>
        <dbReference type="EMBL" id="CAK1588866.1"/>
    </source>
</evidence>
<feature type="region of interest" description="Disordered" evidence="1">
    <location>
        <begin position="40"/>
        <end position="74"/>
    </location>
</feature>
<dbReference type="EMBL" id="CAVLGL010000083">
    <property type="protein sequence ID" value="CAK1588866.1"/>
    <property type="molecule type" value="Genomic_DNA"/>
</dbReference>
<dbReference type="AlphaFoldDB" id="A0AAV1L0I1"/>
<organism evidence="2 3">
    <name type="scientific">Parnassius mnemosyne</name>
    <name type="common">clouded apollo</name>
    <dbReference type="NCBI Taxonomy" id="213953"/>
    <lineage>
        <taxon>Eukaryota</taxon>
        <taxon>Metazoa</taxon>
        <taxon>Ecdysozoa</taxon>
        <taxon>Arthropoda</taxon>
        <taxon>Hexapoda</taxon>
        <taxon>Insecta</taxon>
        <taxon>Pterygota</taxon>
        <taxon>Neoptera</taxon>
        <taxon>Endopterygota</taxon>
        <taxon>Lepidoptera</taxon>
        <taxon>Glossata</taxon>
        <taxon>Ditrysia</taxon>
        <taxon>Papilionoidea</taxon>
        <taxon>Papilionidae</taxon>
        <taxon>Parnassiinae</taxon>
        <taxon>Parnassini</taxon>
        <taxon>Parnassius</taxon>
        <taxon>Driopa</taxon>
    </lineage>
</organism>
<sequence>MSFRAGFGHNVKNLGDELSAQDRITVPEYLRLLSCKRRKSAARSRRKSLSSGRLIRNPRMLKETSDNPLGLIRP</sequence>
<dbReference type="Proteomes" id="UP001314205">
    <property type="component" value="Unassembled WGS sequence"/>
</dbReference>
<accession>A0AAV1L0I1</accession>
<gene>
    <name evidence="2" type="ORF">PARMNEM_LOCUS9451</name>
</gene>
<evidence type="ECO:0000313" key="3">
    <source>
        <dbReference type="Proteomes" id="UP001314205"/>
    </source>
</evidence>
<keyword evidence="3" id="KW-1185">Reference proteome</keyword>
<comment type="caution">
    <text evidence="2">The sequence shown here is derived from an EMBL/GenBank/DDBJ whole genome shotgun (WGS) entry which is preliminary data.</text>
</comment>